<feature type="disulfide bond" evidence="32">
    <location>
        <begin position="1076"/>
        <end position="1085"/>
    </location>
</feature>
<feature type="disulfide bond" evidence="32">
    <location>
        <begin position="181"/>
        <end position="190"/>
    </location>
</feature>
<feature type="disulfide bond" evidence="30">
    <location>
        <begin position="359"/>
        <end position="374"/>
    </location>
</feature>
<dbReference type="InterPro" id="IPR035993">
    <property type="entry name" value="Notch-like_dom_sf"/>
</dbReference>
<keyword evidence="38" id="KW-1185">Reference proteome</keyword>
<feature type="domain" description="EGF-like" evidence="35">
    <location>
        <begin position="501"/>
        <end position="536"/>
    </location>
</feature>
<dbReference type="PRINTS" id="PR01452">
    <property type="entry name" value="LNOTCHREPEAT"/>
</dbReference>
<keyword evidence="19 31" id="KW-0040">ANK repeat</keyword>
<dbReference type="Gene3D" id="2.10.25.10">
    <property type="entry name" value="Laminin"/>
    <property type="match status" value="29"/>
</dbReference>
<dbReference type="FunFam" id="3.30.300.320:FF:000001">
    <property type="entry name" value="Neurogenic locus notch 1"/>
    <property type="match status" value="1"/>
</dbReference>
<feature type="compositionally biased region" description="Low complexity" evidence="34">
    <location>
        <begin position="1944"/>
        <end position="1956"/>
    </location>
</feature>
<dbReference type="FunFam" id="2.10.25.10:FF:000004">
    <property type="entry name" value="Neurogenic locus notch 1"/>
    <property type="match status" value="7"/>
</dbReference>
<feature type="disulfide bond" evidence="30 32">
    <location>
        <begin position="451"/>
        <end position="460"/>
    </location>
</feature>
<reference evidence="37" key="3">
    <citation type="submission" date="2025-09" db="UniProtKB">
        <authorList>
            <consortium name="Ensembl"/>
        </authorList>
    </citation>
    <scope>IDENTIFICATION</scope>
</reference>
<feature type="binding site" evidence="29">
    <location>
        <position position="426"/>
    </location>
    <ligand>
        <name>Ca(2+)</name>
        <dbReference type="ChEBI" id="CHEBI:29108"/>
        <label>3</label>
    </ligand>
</feature>
<evidence type="ECO:0000256" key="28">
    <source>
        <dbReference type="ARBA" id="ARBA00037817"/>
    </source>
</evidence>
<evidence type="ECO:0000256" key="13">
    <source>
        <dbReference type="ARBA" id="ARBA00022737"/>
    </source>
</evidence>
<keyword evidence="8 32" id="KW-0245">EGF-like domain</keyword>
<dbReference type="SMART" id="SM01339">
    <property type="entry name" value="NODP"/>
    <property type="match status" value="1"/>
</dbReference>
<dbReference type="FunFam" id="2.10.25.10:FF:000080">
    <property type="entry name" value="Neurogenic locus notch 1"/>
    <property type="match status" value="2"/>
</dbReference>
<dbReference type="FunFam" id="2.10.25.10:FF:000321">
    <property type="entry name" value="Protein delta homolog 1"/>
    <property type="match status" value="1"/>
</dbReference>
<dbReference type="SUPFAM" id="SSF48403">
    <property type="entry name" value="Ankyrin repeat"/>
    <property type="match status" value="1"/>
</dbReference>
<dbReference type="FunFam" id="2.10.25.10:FF:000247">
    <property type="entry name" value="Delta/notch like EGF repeat containing"/>
    <property type="match status" value="1"/>
</dbReference>
<dbReference type="PANTHER" id="PTHR45836:SF23">
    <property type="entry name" value="NEUROGENIC LOCUS NOTCH HOMOLOG PROTEIN 1"/>
    <property type="match status" value="1"/>
</dbReference>
<feature type="disulfide bond" evidence="32">
    <location>
        <begin position="505"/>
        <end position="515"/>
    </location>
</feature>
<dbReference type="Pfam" id="PF12796">
    <property type="entry name" value="Ank_2"/>
    <property type="match status" value="1"/>
</dbReference>
<dbReference type="InterPro" id="IPR008297">
    <property type="entry name" value="Notch"/>
</dbReference>
<feature type="domain" description="EGF-like" evidence="35">
    <location>
        <begin position="348"/>
        <end position="386"/>
    </location>
</feature>
<dbReference type="InterPro" id="IPR036770">
    <property type="entry name" value="Ankyrin_rpt-contain_sf"/>
</dbReference>
<feature type="disulfide bond" evidence="32">
    <location>
        <begin position="1217"/>
        <end position="1234"/>
    </location>
</feature>
<dbReference type="SUPFAM" id="SSF57184">
    <property type="entry name" value="Growth factor receptor domain"/>
    <property type="match status" value="5"/>
</dbReference>
<feature type="repeat" description="ANK" evidence="31">
    <location>
        <begin position="1743"/>
        <end position="1775"/>
    </location>
</feature>
<dbReference type="GO" id="GO:0007219">
    <property type="term" value="P:Notch signaling pathway"/>
    <property type="evidence" value="ECO:0007669"/>
    <property type="project" value="UniProtKB-KW"/>
</dbReference>
<dbReference type="FunFam" id="2.10.25.10:FF:000092">
    <property type="entry name" value="Neurogenic locus notch protein 1"/>
    <property type="match status" value="1"/>
</dbReference>
<dbReference type="Pfam" id="PF00008">
    <property type="entry name" value="EGF"/>
    <property type="match status" value="16"/>
</dbReference>
<dbReference type="GO" id="GO:0009986">
    <property type="term" value="C:cell surface"/>
    <property type="evidence" value="ECO:0007669"/>
    <property type="project" value="TreeGrafter"/>
</dbReference>
<feature type="disulfide bond" evidence="32">
    <location>
        <begin position="1030"/>
        <end position="1039"/>
    </location>
</feature>
<feature type="repeat" description="ANK" evidence="31">
    <location>
        <begin position="1810"/>
        <end position="1842"/>
    </location>
</feature>
<feature type="binding site" evidence="29">
    <location>
        <position position="406"/>
    </location>
    <ligand>
        <name>Ca(2+)</name>
        <dbReference type="ChEBI" id="CHEBI:29108"/>
        <label>2</label>
    </ligand>
</feature>
<dbReference type="GO" id="GO:0031902">
    <property type="term" value="C:late endosome membrane"/>
    <property type="evidence" value="ECO:0007669"/>
    <property type="project" value="UniProtKB-SubCell"/>
</dbReference>
<dbReference type="Pfam" id="PF12661">
    <property type="entry name" value="hEGF"/>
    <property type="match status" value="7"/>
</dbReference>
<evidence type="ECO:0000256" key="34">
    <source>
        <dbReference type="SAM" id="MobiDB-lite"/>
    </source>
</evidence>
<dbReference type="PROSITE" id="PS01186">
    <property type="entry name" value="EGF_2"/>
    <property type="match status" value="22"/>
</dbReference>
<keyword evidence="22" id="KW-0010">Activator</keyword>
<feature type="domain" description="EGF-like" evidence="35">
    <location>
        <begin position="538"/>
        <end position="574"/>
    </location>
</feature>
<dbReference type="PROSITE" id="PS50258">
    <property type="entry name" value="LNR"/>
    <property type="match status" value="3"/>
</dbReference>
<feature type="domain" description="EGF-like" evidence="35">
    <location>
        <begin position="884"/>
        <end position="920"/>
    </location>
</feature>
<keyword evidence="17" id="KW-1133">Transmembrane helix</keyword>
<dbReference type="SMART" id="SM01334">
    <property type="entry name" value="DUF3454"/>
    <property type="match status" value="1"/>
</dbReference>
<evidence type="ECO:0000256" key="26">
    <source>
        <dbReference type="ARBA" id="ARBA00023242"/>
    </source>
</evidence>
<evidence type="ECO:0000256" key="16">
    <source>
        <dbReference type="ARBA" id="ARBA00022976"/>
    </source>
</evidence>
<dbReference type="PRINTS" id="PR01984">
    <property type="entry name" value="NOTCH1"/>
</dbReference>
<dbReference type="InterPro" id="IPR002110">
    <property type="entry name" value="Ankyrin_rpt"/>
</dbReference>
<keyword evidence="10" id="KW-0812">Transmembrane</keyword>
<feature type="disulfide bond" evidence="30 32">
    <location>
        <begin position="414"/>
        <end position="423"/>
    </location>
</feature>
<keyword evidence="9" id="KW-0037">Angiogenesis</keyword>
<feature type="region of interest" description="Disordered" evidence="34">
    <location>
        <begin position="2255"/>
        <end position="2338"/>
    </location>
</feature>
<evidence type="ECO:0000256" key="1">
    <source>
        <dbReference type="ARBA" id="ARBA00004123"/>
    </source>
</evidence>
<dbReference type="GO" id="GO:0003008">
    <property type="term" value="P:system process"/>
    <property type="evidence" value="ECO:0007669"/>
    <property type="project" value="UniProtKB-ARBA"/>
</dbReference>
<evidence type="ECO:0000256" key="5">
    <source>
        <dbReference type="ARBA" id="ARBA00022473"/>
    </source>
</evidence>
<comment type="subcellular location">
    <subcellularLocation>
        <location evidence="2">Cell membrane</location>
        <topology evidence="2">Single-pass type I membrane protein</topology>
    </subcellularLocation>
    <subcellularLocation>
        <location evidence="28">Late endosome membrane</location>
        <topology evidence="28">Single-pass type I membrane protein</topology>
    </subcellularLocation>
    <subcellularLocation>
        <location evidence="1">Nucleus</location>
    </subcellularLocation>
</comment>
<feature type="disulfide bond" evidence="32">
    <location>
        <begin position="142"/>
        <end position="151"/>
    </location>
</feature>
<sequence>SVDFFCSCRPGFIGPRCQTVSPCTSIPCRNGGTCALDNLQSYKCHCPPGWLGKIKQCNVFNLSHNLFVPSGKQCERADPCTSNPCANSGQCSVIEFQYICTCTPFFTGMTCTQDVNECDINPSPCKNGGVCINEVGNYRCQCPPEYIGKHCESRYFPCNPSPCQNGGTCIQKGETSYECSCVPGFTGKNCSQNIDDCPNHECQNGGTCVDGVNTYNCQCKPEFTGQLCREDVDECQLMPNACQNGGTCHNTYGSYQCVCVNGWTGDDCSENIDDCASAACHQGSTCHDRVASFYCECPPGRTGLLCQLDDACISNPCQKGSNCDTNPVTGNHFCTCPSGYVGASCDQDVDECSLGSNPCEHAGKCINTRGSFQCKCQRGFVGPRCELDINECMSNPCLNEATCLDQIGKFHCQCNPGFTGINCETNIDDCKSNPCDYGTCIDKINGYECACEPGYTGAMCNININECASNPCHNGGTCIDGINSFTCQCPDGYHDTTCFSQVNECLSNPCIHGHCEDKINGYKCLCDSGWSGKNCDINNNECESNPCMNGGTCKDMTSGYVCTCRMGFTGPNCQTNINECASNPCLNQGTCIDDVAGYKCNCILPYTGMEILLKIFDTPMCWPGVLAFPCCGRQFPPAVSFKLLGKEENNCETLMAPCSSKPCKHGGLCQESEDYLNFSCVCPEGWQGQTCEVDIKECVKNPCRNGATCQNTLGSYHCSCKPGFTGRNCENNIDDCKPNPCSNGGLCNDEVNGFLCTCPAGFRGTRCEEDINECESNPCKNGANCTDCVNSYTCTCPLGFSGIHCENNTPDCTESSCFNGGTCVDGINAFTCLCPPGFTGSYCQHDINECDSKPCLNGGTCQDSYGTYKCTCPHGYTGLNCQNLVRWCDSSPCKNGGTCWQTDTTYSCGCETGWTGLYCDVPSVSCEVAAKQRGERFQKPCYCLDAGNVHYCHCQVGYTGSYCEEQVDECTPNPCQNGATCTDFLGGYTCKCMPGYLGTNCSVEINECFSQPCQNGGTCIDLINTYKCSCPRGTQGVHCEINMDDCNPFTDPVTKEPKCFNKGKCVDGVGGYHCICPPGYVGERCEGDVNECLSNPCDPRGTHSCIQLTNNYRCECRTGYTGQRCDTVFDGCKSKPCRNGGTCAVASNTPHGFICKCPPGFTGSTCEYDSQACGSLHCHNGGTCISGHKSPTCLCTPSFTGPECQYPTNSPCNSNPCYNGGTCEYTSEEPYYHCDCPANFNGLRCHILDYSFPGGFGHNIPPPPVDVTCGIPQCEERKYNKHCDVSCNNHECGWDNGDCSLNFNDPWKNCSAALQCWRYFNDGKCDSQCDNAGCLYDGFDCQNLEGQCNPLYDQYCKDHYADGHCDQGCNNAECEWDGLDCASNMPEKLAVGQLVLVVHITPEHLLNNSFGFLRELSRVLRTNVVFKRDTKGEMMVYPYYGNEHELKKYNVKRSVDSWSEVPGKVLNVVKRSLHDLAGDSKRVKRELDHLQIKGSIVHLEVDNRQCFQQSTECFQSTRDAAAFLGALESSGKLDVPFTIEAVYSNGPHLYYLIYLVLGGLGMLAFLGLGMVAARKRRHEHGRLWLPEGFKTTDSKKKRREPVGEDSVGLKPMKNTSDISLMDDTHTEWGEDEPSDAKRFRFDEQAVLDADDQTDNRQWTQQHLDAADLRIPSIAPTPPQGEIENDCLDVNVRGPDGFTPLMIASCSGGGLETGNSEEEEDASANVINDFIYQGANLHNQTDRTGETALHLAARYARSDAAKRLLEASADANIQDNMGRTPLHAAVAADAQGVFQILIRNRATDLDARMHDGTTPLILAARLAVEGMVEELINCHADVNAIDDFGKSALHWAAAVNNVEAAIVLLKNGANKDMQNNKEETPLFLAAREGSYETAKVLLDHFANREITDHMDRLPRDIAQERMHHDIVRLMDEYNLVRSPPMHGGSLSTTLSPPLCSPNGFLGNMKQPQPQGQGQSKKARKPSTKGIGCKEGKDMKVKKKNSQDGKPGNLLDSSAVLSPVDSLESPHGYVSDVASPPMMTSPFQQSPSVSLNHLQGMSDPHLAVNHMVMPSKQELARMQFDPMPPRLTHLPVTVSSGQGAMNGQCDWLSRMHGNMSQPGQYNPMRNNPGGQGGLHQGGQHGMMTTTLHNGHPNSSLTQMMTYQGIQNTRMGPQSHILQQQAQQMQQMQNLQQLQQQQQHQQQQQSIQLQHQNSNTANTQNFISGELSSPELQQGTGNSTMPIHTILPQETQIMPSSISQSMPSTQFLTPPSQHSYSGPIDNTPNHQVQVPDHPFLTPSPGSPDQWSSSSPHSNMSDWSEGISSPPTSMQSQIAHIPEQFK</sequence>
<dbReference type="SUPFAM" id="SSF57196">
    <property type="entry name" value="EGF/Laminin"/>
    <property type="match status" value="14"/>
</dbReference>
<dbReference type="GO" id="GO:0001525">
    <property type="term" value="P:angiogenesis"/>
    <property type="evidence" value="ECO:0007669"/>
    <property type="project" value="UniProtKB-KW"/>
</dbReference>
<evidence type="ECO:0000256" key="15">
    <source>
        <dbReference type="ARBA" id="ARBA00022837"/>
    </source>
</evidence>
<comment type="caution">
    <text evidence="32">Lacks conserved residue(s) required for the propagation of feature annotation.</text>
</comment>
<dbReference type="InterPro" id="IPR051355">
    <property type="entry name" value="Notch/Slit_guidance"/>
</dbReference>
<dbReference type="SMART" id="SM00179">
    <property type="entry name" value="EGF_CA"/>
    <property type="match status" value="27"/>
</dbReference>
<dbReference type="InterPro" id="IPR013032">
    <property type="entry name" value="EGF-like_CS"/>
</dbReference>
<feature type="binding site" evidence="29">
    <location>
        <position position="388"/>
    </location>
    <ligand>
        <name>Ca(2+)</name>
        <dbReference type="ChEBI" id="CHEBI:29108"/>
        <label>2</label>
    </ligand>
</feature>
<keyword evidence="5" id="KW-0217">Developmental protein</keyword>
<dbReference type="Proteomes" id="UP000005207">
    <property type="component" value="Linkage group LG12"/>
</dbReference>
<dbReference type="SUPFAM" id="SSF90193">
    <property type="entry name" value="Notch domain"/>
    <property type="match status" value="3"/>
</dbReference>
<feature type="disulfide bond" evidence="32">
    <location>
        <begin position="297"/>
        <end position="306"/>
    </location>
</feature>
<evidence type="ECO:0000256" key="6">
    <source>
        <dbReference type="ARBA" id="ARBA00022475"/>
    </source>
</evidence>
<feature type="region of interest" description="Disordered" evidence="34">
    <location>
        <begin position="1592"/>
        <end position="1616"/>
    </location>
</feature>
<feature type="domain" description="EGF-like" evidence="35">
    <location>
        <begin position="1088"/>
        <end position="1126"/>
    </location>
</feature>
<evidence type="ECO:0000256" key="11">
    <source>
        <dbReference type="ARBA" id="ARBA00022723"/>
    </source>
</evidence>
<dbReference type="Pfam" id="PF07684">
    <property type="entry name" value="NODP"/>
    <property type="match status" value="1"/>
</dbReference>
<keyword evidence="7" id="KW-1017">Isopeptide bond</keyword>
<feature type="disulfide bond" evidence="32">
    <location>
        <begin position="564"/>
        <end position="573"/>
    </location>
</feature>
<keyword evidence="11 29" id="KW-0479">Metal-binding</keyword>
<name>A0A669DS73_ORENI</name>
<dbReference type="FunFam" id="2.10.25.10:FF:000521">
    <property type="entry name" value="Neurogenic locus notch protein 1"/>
    <property type="match status" value="1"/>
</dbReference>
<proteinExistence type="inferred from homology"/>
<dbReference type="Pfam" id="PF13637">
    <property type="entry name" value="Ank_4"/>
    <property type="match status" value="1"/>
</dbReference>
<feature type="compositionally biased region" description="Polar residues" evidence="34">
    <location>
        <begin position="2311"/>
        <end position="2330"/>
    </location>
</feature>
<keyword evidence="14" id="KW-0221">Differentiation</keyword>
<keyword evidence="15 29" id="KW-0106">Calcium</keyword>
<feature type="disulfide bond" evidence="32">
    <location>
        <begin position="1195"/>
        <end position="1204"/>
    </location>
</feature>
<feature type="disulfide bond" evidence="30">
    <location>
        <begin position="435"/>
        <end position="449"/>
    </location>
</feature>
<dbReference type="PANTHER" id="PTHR45836">
    <property type="entry name" value="SLIT HOMOLOG"/>
    <property type="match status" value="1"/>
</dbReference>
<dbReference type="FunFam" id="2.10.25.10:FF:000060">
    <property type="entry name" value="Neurogenic locus notch protein 1"/>
    <property type="match status" value="1"/>
</dbReference>
<keyword evidence="12" id="KW-0732">Signal</keyword>
<keyword evidence="20" id="KW-0472">Membrane</keyword>
<feature type="disulfide bond" evidence="32">
    <location>
        <begin position="317"/>
        <end position="334"/>
    </location>
</feature>
<evidence type="ECO:0000256" key="17">
    <source>
        <dbReference type="ARBA" id="ARBA00022989"/>
    </source>
</evidence>
<dbReference type="PROSITE" id="PS00010">
    <property type="entry name" value="ASX_HYDROXYL"/>
    <property type="match status" value="19"/>
</dbReference>
<dbReference type="Pfam" id="PF00066">
    <property type="entry name" value="Notch"/>
    <property type="match status" value="3"/>
</dbReference>
<feature type="domain" description="EGF-like" evidence="35">
    <location>
        <begin position="1128"/>
        <end position="1167"/>
    </location>
</feature>
<dbReference type="Gene3D" id="3.30.300.320">
    <property type="match status" value="1"/>
</dbReference>
<feature type="disulfide bond" evidence="32">
    <location>
        <begin position="8"/>
        <end position="17"/>
    </location>
</feature>
<feature type="domain" description="EGF-like" evidence="35">
    <location>
        <begin position="770"/>
        <end position="806"/>
    </location>
</feature>
<evidence type="ECO:0000256" key="8">
    <source>
        <dbReference type="ARBA" id="ARBA00022536"/>
    </source>
</evidence>
<evidence type="ECO:0000256" key="23">
    <source>
        <dbReference type="ARBA" id="ARBA00023163"/>
    </source>
</evidence>
<dbReference type="GO" id="GO:0043235">
    <property type="term" value="C:receptor complex"/>
    <property type="evidence" value="ECO:0007669"/>
    <property type="project" value="TreeGrafter"/>
</dbReference>
<feature type="disulfide bond" evidence="32">
    <location>
        <begin position="663"/>
        <end position="680"/>
    </location>
</feature>
<keyword evidence="6" id="KW-1003">Cell membrane</keyword>
<keyword evidence="13" id="KW-0677">Repeat</keyword>
<evidence type="ECO:0000256" key="10">
    <source>
        <dbReference type="ARBA" id="ARBA00022692"/>
    </source>
</evidence>
<feature type="domain" description="EGF-like" evidence="35">
    <location>
        <begin position="76"/>
        <end position="112"/>
    </location>
</feature>
<feature type="disulfide bond" evidence="30">
    <location>
        <begin position="392"/>
        <end position="403"/>
    </location>
</feature>
<dbReference type="PRINTS" id="PR00010">
    <property type="entry name" value="EGFBLOOD"/>
</dbReference>
<dbReference type="FunFam" id="2.10.25.10:FF:000157">
    <property type="entry name" value="Neurogenic locus notch protein 1"/>
    <property type="match status" value="1"/>
</dbReference>
<evidence type="ECO:0000313" key="37">
    <source>
        <dbReference type="Ensembl" id="ENSONIP00000061715.1"/>
    </source>
</evidence>
<dbReference type="GO" id="GO:0007411">
    <property type="term" value="P:axon guidance"/>
    <property type="evidence" value="ECO:0007669"/>
    <property type="project" value="TreeGrafter"/>
</dbReference>
<dbReference type="FunFam" id="2.10.25.10:FF:000125">
    <property type="entry name" value="Neurogenic locus notch protein-like"/>
    <property type="match status" value="1"/>
</dbReference>
<dbReference type="Pfam" id="PF07645">
    <property type="entry name" value="EGF_CA"/>
    <property type="match status" value="3"/>
</dbReference>
<evidence type="ECO:0000256" key="3">
    <source>
        <dbReference type="ARBA" id="ARBA00005847"/>
    </source>
</evidence>
<reference evidence="38" key="1">
    <citation type="submission" date="2012-01" db="EMBL/GenBank/DDBJ databases">
        <title>The Genome Sequence of Oreochromis niloticus (Nile Tilapia).</title>
        <authorList>
            <consortium name="Broad Institute Genome Assembly Team"/>
            <consortium name="Broad Institute Sequencing Platform"/>
            <person name="Di Palma F."/>
            <person name="Johnson J."/>
            <person name="Lander E.S."/>
            <person name="Lindblad-Toh K."/>
        </authorList>
    </citation>
    <scope>NUCLEOTIDE SEQUENCE [LARGE SCALE GENOMIC DNA]</scope>
</reference>
<evidence type="ECO:0000259" key="35">
    <source>
        <dbReference type="PROSITE" id="PS50026"/>
    </source>
</evidence>
<evidence type="ECO:0000256" key="20">
    <source>
        <dbReference type="ARBA" id="ARBA00023136"/>
    </source>
</evidence>
<feature type="disulfide bond" evidence="32">
    <location>
        <begin position="1157"/>
        <end position="1166"/>
    </location>
</feature>
<keyword evidence="24" id="KW-0675">Receptor</keyword>
<feature type="binding site" evidence="29">
    <location>
        <position position="442"/>
    </location>
    <ligand>
        <name>Ca(2+)</name>
        <dbReference type="ChEBI" id="CHEBI:29108"/>
        <label>3</label>
    </ligand>
</feature>
<dbReference type="Ensembl" id="ENSONIT00000047183.1">
    <property type="protein sequence ID" value="ENSONIP00000061715.1"/>
    <property type="gene ID" value="ENSONIG00000010684.2"/>
</dbReference>
<accession>A0A669DS73</accession>
<feature type="domain" description="EGF-like" evidence="35">
    <location>
        <begin position="154"/>
        <end position="191"/>
    </location>
</feature>
<feature type="compositionally biased region" description="Low complexity" evidence="34">
    <location>
        <begin position="2295"/>
        <end position="2310"/>
    </location>
</feature>
<evidence type="ECO:0000256" key="14">
    <source>
        <dbReference type="ARBA" id="ARBA00022782"/>
    </source>
</evidence>
<feature type="domain" description="EGF-like" evidence="35">
    <location>
        <begin position="388"/>
        <end position="424"/>
    </location>
</feature>
<reference evidence="37" key="2">
    <citation type="submission" date="2025-08" db="UniProtKB">
        <authorList>
            <consortium name="Ensembl"/>
        </authorList>
    </citation>
    <scope>IDENTIFICATION</scope>
</reference>
<feature type="domain" description="EGF-like" evidence="35">
    <location>
        <begin position="576"/>
        <end position="612"/>
    </location>
</feature>
<feature type="disulfide bond" evidence="32">
    <location>
        <begin position="102"/>
        <end position="111"/>
    </location>
</feature>
<dbReference type="FunFam" id="2.10.25.10:FF:000279">
    <property type="entry name" value="Neurogenic locus notch 1"/>
    <property type="match status" value="1"/>
</dbReference>
<dbReference type="FunFam" id="2.10.25.10:FF:000524">
    <property type="entry name" value="Neurogenic locus notch protein 1"/>
    <property type="match status" value="1"/>
</dbReference>
<feature type="domain" description="EGF-like" evidence="35">
    <location>
        <begin position="19"/>
        <end position="58"/>
    </location>
</feature>
<dbReference type="GO" id="GO:0120025">
    <property type="term" value="C:plasma membrane bounded cell projection"/>
    <property type="evidence" value="ECO:0007669"/>
    <property type="project" value="UniProtKB-ARBA"/>
</dbReference>
<dbReference type="GO" id="GO:0031017">
    <property type="term" value="P:exocrine pancreas development"/>
    <property type="evidence" value="ECO:0007669"/>
    <property type="project" value="UniProtKB-ARBA"/>
</dbReference>
<dbReference type="GO" id="GO:0051240">
    <property type="term" value="P:positive regulation of multicellular organismal process"/>
    <property type="evidence" value="ECO:0007669"/>
    <property type="project" value="UniProtKB-ARBA"/>
</dbReference>
<dbReference type="FunFam" id="1.25.40.20:FF:000005">
    <property type="entry name" value="Neurogenic locus notch 1"/>
    <property type="match status" value="1"/>
</dbReference>
<feature type="disulfide bond" evidence="32">
    <location>
        <begin position="992"/>
        <end position="1001"/>
    </location>
</feature>
<evidence type="ECO:0000256" key="2">
    <source>
        <dbReference type="ARBA" id="ARBA00004251"/>
    </source>
</evidence>
<dbReference type="GO" id="GO:0005509">
    <property type="term" value="F:calcium ion binding"/>
    <property type="evidence" value="ECO:0007669"/>
    <property type="project" value="InterPro"/>
</dbReference>
<feature type="domain" description="LNR" evidence="36">
    <location>
        <begin position="1310"/>
        <end position="1347"/>
    </location>
</feature>
<feature type="domain" description="EGF-like" evidence="35">
    <location>
        <begin position="231"/>
        <end position="269"/>
    </location>
</feature>
<keyword evidence="23" id="KW-0804">Transcription</keyword>
<feature type="domain" description="EGF-like" evidence="35">
    <location>
        <begin position="654"/>
        <end position="692"/>
    </location>
</feature>
<dbReference type="InterPro" id="IPR001881">
    <property type="entry name" value="EGF-like_Ca-bd_dom"/>
</dbReference>
<feature type="binding site" evidence="29">
    <location>
        <position position="368"/>
    </location>
    <ligand>
        <name>Ca(2+)</name>
        <dbReference type="ChEBI" id="CHEBI:29108"/>
        <label>1</label>
    </ligand>
</feature>
<feature type="domain" description="EGF-like" evidence="35">
    <location>
        <begin position="1169"/>
        <end position="1205"/>
    </location>
</feature>
<dbReference type="SMART" id="SM01338">
    <property type="entry name" value="NOD"/>
    <property type="match status" value="1"/>
</dbReference>
<feature type="disulfide bond" evidence="32">
    <location>
        <begin position="259"/>
        <end position="268"/>
    </location>
</feature>
<dbReference type="GO" id="GO:0050793">
    <property type="term" value="P:regulation of developmental process"/>
    <property type="evidence" value="ECO:0007669"/>
    <property type="project" value="InterPro"/>
</dbReference>
<feature type="domain" description="EGF-like" evidence="35">
    <location>
        <begin position="694"/>
        <end position="730"/>
    </location>
</feature>
<keyword evidence="16" id="KW-0914">Notch signaling pathway</keyword>
<dbReference type="FunFam" id="2.10.25.10:FF:000127">
    <property type="entry name" value="Neurogenic locus notch protein 1"/>
    <property type="match status" value="2"/>
</dbReference>
<dbReference type="GeneTree" id="ENSGT00940000157157"/>
<feature type="disulfide bond" evidence="32">
    <location>
        <begin position="1097"/>
        <end position="1114"/>
    </location>
</feature>
<feature type="domain" description="EGF-like" evidence="35">
    <location>
        <begin position="966"/>
        <end position="1002"/>
    </location>
</feature>
<dbReference type="InterPro" id="IPR009030">
    <property type="entry name" value="Growth_fac_rcpt_cys_sf"/>
</dbReference>
<feature type="coiled-coil region" evidence="33">
    <location>
        <begin position="2174"/>
        <end position="2201"/>
    </location>
</feature>
<dbReference type="SMART" id="SM00004">
    <property type="entry name" value="NL"/>
    <property type="match status" value="3"/>
</dbReference>
<feature type="domain" description="EGF-like" evidence="35">
    <location>
        <begin position="308"/>
        <end position="346"/>
    </location>
</feature>
<feature type="disulfide bond" evidence="30 32">
    <location>
        <begin position="430"/>
        <end position="440"/>
    </location>
</feature>
<evidence type="ECO:0000256" key="12">
    <source>
        <dbReference type="ARBA" id="ARBA00022729"/>
    </source>
</evidence>
<dbReference type="Gene3D" id="3.30.70.3310">
    <property type="match status" value="1"/>
</dbReference>
<feature type="domain" description="EGF-like" evidence="35">
    <location>
        <begin position="1"/>
        <end position="18"/>
    </location>
</feature>
<dbReference type="PRINTS" id="PR01983">
    <property type="entry name" value="NOTCH"/>
</dbReference>
<feature type="compositionally biased region" description="Polar residues" evidence="34">
    <location>
        <begin position="2263"/>
        <end position="2285"/>
    </location>
</feature>
<feature type="region of interest" description="Disordered" evidence="34">
    <location>
        <begin position="1942"/>
        <end position="2012"/>
    </location>
</feature>
<gene>
    <name evidence="37" type="primary">NOTCH1</name>
    <name evidence="37" type="synonym">notch1</name>
</gene>
<organism evidence="37 38">
    <name type="scientific">Oreochromis niloticus</name>
    <name type="common">Nile tilapia</name>
    <name type="synonym">Tilapia nilotica</name>
    <dbReference type="NCBI Taxonomy" id="8128"/>
    <lineage>
        <taxon>Eukaryota</taxon>
        <taxon>Metazoa</taxon>
        <taxon>Chordata</taxon>
        <taxon>Craniata</taxon>
        <taxon>Vertebrata</taxon>
        <taxon>Euteleostomi</taxon>
        <taxon>Actinopterygii</taxon>
        <taxon>Neopterygii</taxon>
        <taxon>Teleostei</taxon>
        <taxon>Neoteleostei</taxon>
        <taxon>Acanthomorphata</taxon>
        <taxon>Ovalentaria</taxon>
        <taxon>Cichlomorphae</taxon>
        <taxon>Cichliformes</taxon>
        <taxon>Cichlidae</taxon>
        <taxon>African cichlids</taxon>
        <taxon>Pseudocrenilabrinae</taxon>
        <taxon>Oreochromini</taxon>
        <taxon>Oreochromis</taxon>
    </lineage>
</organism>
<dbReference type="FunFam" id="2.10.25.10:FF:000122">
    <property type="entry name" value="Protein crumbs homolog 2"/>
    <property type="match status" value="1"/>
</dbReference>
<dbReference type="InterPro" id="IPR010660">
    <property type="entry name" value="Notch_NOD_dom"/>
</dbReference>
<keyword evidence="21 30" id="KW-1015">Disulfide bond</keyword>
<feature type="disulfide bond" evidence="32">
    <location>
        <begin position="834"/>
        <end position="843"/>
    </location>
</feature>
<dbReference type="PROSITE" id="PS01187">
    <property type="entry name" value="EGF_CA"/>
    <property type="match status" value="7"/>
</dbReference>
<feature type="repeat" description="ANK" evidence="31">
    <location>
        <begin position="1843"/>
        <end position="1875"/>
    </location>
</feature>
<feature type="domain" description="EGF-like" evidence="35">
    <location>
        <begin position="846"/>
        <end position="882"/>
    </location>
</feature>
<dbReference type="SMART" id="SM00181">
    <property type="entry name" value="EGF"/>
    <property type="match status" value="30"/>
</dbReference>
<evidence type="ECO:0000256" key="4">
    <source>
        <dbReference type="ARBA" id="ARBA00019142"/>
    </source>
</evidence>
<evidence type="ECO:0000256" key="30">
    <source>
        <dbReference type="PIRSR" id="PIRSR002279-2"/>
    </source>
</evidence>
<evidence type="ECO:0000256" key="22">
    <source>
        <dbReference type="ARBA" id="ARBA00023159"/>
    </source>
</evidence>
<feature type="domain" description="EGF-like" evidence="35">
    <location>
        <begin position="463"/>
        <end position="499"/>
    </location>
</feature>
<evidence type="ECO:0000313" key="38">
    <source>
        <dbReference type="Proteomes" id="UP000005207"/>
    </source>
</evidence>
<feature type="disulfide bond" evidence="32">
    <location>
        <begin position="796"/>
        <end position="805"/>
    </location>
</feature>
<feature type="disulfide bond" evidence="30 32">
    <location>
        <begin position="376"/>
        <end position="385"/>
    </location>
</feature>
<feature type="domain" description="EGF-like" evidence="35">
    <location>
        <begin position="1004"/>
        <end position="1040"/>
    </location>
</feature>
<evidence type="ECO:0000256" key="33">
    <source>
        <dbReference type="SAM" id="Coils"/>
    </source>
</evidence>
<dbReference type="Pfam" id="PF06816">
    <property type="entry name" value="NOD"/>
    <property type="match status" value="1"/>
</dbReference>
<evidence type="ECO:0000256" key="9">
    <source>
        <dbReference type="ARBA" id="ARBA00022657"/>
    </source>
</evidence>
<feature type="disulfide bond" evidence="32">
    <location>
        <begin position="526"/>
        <end position="535"/>
    </location>
</feature>
<dbReference type="FunFam" id="2.10.25.10:FF:000246">
    <property type="entry name" value="EGF-like repeat and discoidin I-like domain-containing protein 3"/>
    <property type="match status" value="1"/>
</dbReference>
<feature type="disulfide bond" evidence="32">
    <location>
        <begin position="682"/>
        <end position="691"/>
    </location>
</feature>
<dbReference type="InterPro" id="IPR000152">
    <property type="entry name" value="EGF-type_Asp/Asn_hydroxyl_site"/>
</dbReference>
<dbReference type="CDD" id="cd00054">
    <property type="entry name" value="EGF_CA"/>
    <property type="match status" value="23"/>
</dbReference>
<dbReference type="FunFam" id="2.10.25.10:FF:000136">
    <property type="entry name" value="Neurogenic locus notch 1"/>
    <property type="match status" value="1"/>
</dbReference>
<evidence type="ECO:0000256" key="29">
    <source>
        <dbReference type="PIRSR" id="PIRSR002279-1"/>
    </source>
</evidence>
<comment type="similarity">
    <text evidence="3">Belongs to the NOTCH family.</text>
</comment>
<dbReference type="InterPro" id="IPR000742">
    <property type="entry name" value="EGF"/>
</dbReference>
<feature type="disulfide bond" evidence="32">
    <location>
        <begin position="910"/>
        <end position="919"/>
    </location>
</feature>
<evidence type="ECO:0000256" key="32">
    <source>
        <dbReference type="PROSITE-ProRule" id="PRU00076"/>
    </source>
</evidence>
<dbReference type="FunFam" id="2.10.25.10:FF:000558">
    <property type="entry name" value="Neurogenic locus notch homolog protein 1"/>
    <property type="match status" value="1"/>
</dbReference>
<feature type="domain" description="EGF-like" evidence="35">
    <location>
        <begin position="114"/>
        <end position="152"/>
    </location>
</feature>
<keyword evidence="25" id="KW-0325">Glycoprotein</keyword>
<feature type="binding site" evidence="29">
    <location>
        <position position="443"/>
    </location>
    <ligand>
        <name>Ca(2+)</name>
        <dbReference type="ChEBI" id="CHEBI:29108"/>
        <label>3</label>
    </ligand>
</feature>
<feature type="domain" description="EGF-like" evidence="35">
    <location>
        <begin position="732"/>
        <end position="768"/>
    </location>
</feature>
<dbReference type="PIRSF" id="PIRSF002279">
    <property type="entry name" value="Notch"/>
    <property type="match status" value="1"/>
</dbReference>
<feature type="disulfide bond" evidence="32">
    <location>
        <begin position="1116"/>
        <end position="1125"/>
    </location>
</feature>
<dbReference type="FunFam" id="2.10.25.10:FF:000309">
    <property type="entry name" value="Uncharacterized protein, isoform A"/>
    <property type="match status" value="1"/>
</dbReference>
<feature type="domain" description="EGF-like" evidence="35">
    <location>
        <begin position="426"/>
        <end position="461"/>
    </location>
</feature>
<evidence type="ECO:0000256" key="24">
    <source>
        <dbReference type="ARBA" id="ARBA00023170"/>
    </source>
</evidence>
<dbReference type="PROSITE" id="PS50297">
    <property type="entry name" value="ANK_REP_REGION"/>
    <property type="match status" value="4"/>
</dbReference>
<keyword evidence="18" id="KW-0805">Transcription regulation</keyword>
<evidence type="ECO:0000256" key="21">
    <source>
        <dbReference type="ARBA" id="ARBA00023157"/>
    </source>
</evidence>
<dbReference type="InterPro" id="IPR049883">
    <property type="entry name" value="NOTCH1_EGF-like"/>
</dbReference>
<dbReference type="InterPro" id="IPR024600">
    <property type="entry name" value="Notch_C"/>
</dbReference>
<dbReference type="InterPro" id="IPR022362">
    <property type="entry name" value="Notch_1"/>
</dbReference>
<protein>
    <recommendedName>
        <fullName evidence="4">Neurogenic locus notch homolog protein 1</fullName>
    </recommendedName>
</protein>
<dbReference type="GO" id="GO:0038023">
    <property type="term" value="F:signaling receptor activity"/>
    <property type="evidence" value="ECO:0007669"/>
    <property type="project" value="InterPro"/>
</dbReference>
<feature type="domain" description="EGF-like" evidence="35">
    <location>
        <begin position="1042"/>
        <end position="1086"/>
    </location>
</feature>
<dbReference type="InterPro" id="IPR000800">
    <property type="entry name" value="Notch_dom"/>
</dbReference>
<dbReference type="GO" id="GO:0005886">
    <property type="term" value="C:plasma membrane"/>
    <property type="evidence" value="ECO:0007669"/>
    <property type="project" value="UniProtKB-SubCell"/>
</dbReference>
<feature type="disulfide bond" evidence="32">
    <location>
        <begin position="219"/>
        <end position="228"/>
    </location>
</feature>
<dbReference type="Pfam" id="PF00023">
    <property type="entry name" value="Ank"/>
    <property type="match status" value="1"/>
</dbReference>
<feature type="disulfide bond" evidence="32">
    <location>
        <begin position="336"/>
        <end position="345"/>
    </location>
</feature>
<evidence type="ECO:0000256" key="25">
    <source>
        <dbReference type="ARBA" id="ARBA00023180"/>
    </source>
</evidence>
<dbReference type="GO" id="GO:0006355">
    <property type="term" value="P:regulation of DNA-templated transcription"/>
    <property type="evidence" value="ECO:0007669"/>
    <property type="project" value="InterPro"/>
</dbReference>
<feature type="disulfide bond" evidence="32">
    <location>
        <begin position="720"/>
        <end position="729"/>
    </location>
</feature>
<evidence type="ECO:0000256" key="27">
    <source>
        <dbReference type="ARBA" id="ARBA00023278"/>
    </source>
</evidence>
<feature type="domain" description="EGF-like" evidence="35">
    <location>
        <begin position="808"/>
        <end position="844"/>
    </location>
</feature>
<dbReference type="PROSITE" id="PS50026">
    <property type="entry name" value="EGF_3"/>
    <property type="match status" value="30"/>
</dbReference>
<feature type="domain" description="EGF-like" evidence="35">
    <location>
        <begin position="271"/>
        <end position="307"/>
    </location>
</feature>
<dbReference type="PROSITE" id="PS00022">
    <property type="entry name" value="EGF_1"/>
    <property type="match status" value="27"/>
</dbReference>
<dbReference type="InterPro" id="IPR011656">
    <property type="entry name" value="Notch_NODP_dom"/>
</dbReference>
<dbReference type="SMART" id="SM00248">
    <property type="entry name" value="ANK"/>
    <property type="match status" value="6"/>
</dbReference>
<dbReference type="PROSITE" id="PS50088">
    <property type="entry name" value="ANK_REPEAT"/>
    <property type="match status" value="4"/>
</dbReference>
<feature type="domain" description="LNR" evidence="36">
    <location>
        <begin position="1348"/>
        <end position="1388"/>
    </location>
</feature>
<dbReference type="InterPro" id="IPR018097">
    <property type="entry name" value="EGF_Ca-bd_CS"/>
</dbReference>
<feature type="binding site" evidence="29">
    <location>
        <position position="391"/>
    </location>
    <ligand>
        <name>Ca(2+)</name>
        <dbReference type="ChEBI" id="CHEBI:29108"/>
        <label>2</label>
    </ligand>
</feature>
<keyword evidence="26" id="KW-0539">Nucleus</keyword>
<feature type="disulfide bond" evidence="30">
    <location>
        <begin position="397"/>
        <end position="412"/>
    </location>
</feature>
<feature type="domain" description="LNR" evidence="36">
    <location>
        <begin position="1269"/>
        <end position="1309"/>
    </location>
</feature>
<evidence type="ECO:0000256" key="7">
    <source>
        <dbReference type="ARBA" id="ARBA00022499"/>
    </source>
</evidence>
<feature type="disulfide bond" evidence="32">
    <location>
        <begin position="872"/>
        <end position="881"/>
    </location>
</feature>
<keyword evidence="27" id="KW-0379">Hydroxylation</keyword>
<dbReference type="GO" id="GO:0005634">
    <property type="term" value="C:nucleus"/>
    <property type="evidence" value="ECO:0007669"/>
    <property type="project" value="UniProtKB-SubCell"/>
</dbReference>
<feature type="disulfide bond" evidence="32">
    <location>
        <begin position="758"/>
        <end position="767"/>
    </location>
</feature>
<feature type="domain" description="EGF-like" evidence="35">
    <location>
        <begin position="1208"/>
        <end position="1246"/>
    </location>
</feature>
<feature type="disulfide bond" evidence="32">
    <location>
        <begin position="489"/>
        <end position="498"/>
    </location>
</feature>
<dbReference type="Gene3D" id="1.25.40.20">
    <property type="entry name" value="Ankyrin repeat-containing domain"/>
    <property type="match status" value="1"/>
</dbReference>
<evidence type="ECO:0000259" key="36">
    <source>
        <dbReference type="PROSITE" id="PS50258"/>
    </source>
</evidence>
<feature type="binding site" evidence="29">
    <location>
        <position position="405"/>
    </location>
    <ligand>
        <name>Ca(2+)</name>
        <dbReference type="ChEBI" id="CHEBI:29108"/>
        <label>2</label>
    </ligand>
</feature>
<evidence type="ECO:0000256" key="18">
    <source>
        <dbReference type="ARBA" id="ARBA00023015"/>
    </source>
</evidence>
<feature type="domain" description="EGF-like" evidence="35">
    <location>
        <begin position="193"/>
        <end position="229"/>
    </location>
</feature>
<keyword evidence="33" id="KW-0175">Coiled coil</keyword>
<dbReference type="FunFam" id="2.10.25.10:FF:000253">
    <property type="entry name" value="Neurogenic locus notch protein 1"/>
    <property type="match status" value="1"/>
</dbReference>
<feature type="repeat" description="ANK" evidence="31">
    <location>
        <begin position="1876"/>
        <end position="1908"/>
    </location>
</feature>
<feature type="disulfide bond" evidence="30">
    <location>
        <begin position="352"/>
        <end position="365"/>
    </location>
</feature>
<evidence type="ECO:0000256" key="31">
    <source>
        <dbReference type="PROSITE-ProRule" id="PRU00023"/>
    </source>
</evidence>
<feature type="binding site" evidence="29">
    <location>
        <position position="371"/>
    </location>
    <ligand>
        <name>Ca(2+)</name>
        <dbReference type="ChEBI" id="CHEBI:29108"/>
        <label>1</label>
    </ligand>
</feature>
<evidence type="ECO:0000256" key="19">
    <source>
        <dbReference type="ARBA" id="ARBA00023043"/>
    </source>
</evidence>
<dbReference type="FunFam" id="2.10.25.10:FF:000146">
    <property type="entry name" value="Putative neurogenic locus notch"/>
    <property type="match status" value="1"/>
</dbReference>
<feature type="disulfide bond" evidence="32">
    <location>
        <begin position="1236"/>
        <end position="1245"/>
    </location>
</feature>